<dbReference type="Proteomes" id="UP000694424">
    <property type="component" value="Unplaced"/>
</dbReference>
<evidence type="ECO:0000256" key="3">
    <source>
        <dbReference type="ARBA" id="ARBA00023180"/>
    </source>
</evidence>
<reference evidence="8" key="1">
    <citation type="submission" date="2025-08" db="UniProtKB">
        <authorList>
            <consortium name="Ensembl"/>
        </authorList>
    </citation>
    <scope>IDENTIFICATION</scope>
</reference>
<dbReference type="InterPro" id="IPR051755">
    <property type="entry name" value="Ig-like_CS_Receptor"/>
</dbReference>
<dbReference type="InterPro" id="IPR007110">
    <property type="entry name" value="Ig-like_dom"/>
</dbReference>
<evidence type="ECO:0000256" key="4">
    <source>
        <dbReference type="ARBA" id="ARBA00023319"/>
    </source>
</evidence>
<dbReference type="PANTHER" id="PTHR19971">
    <property type="entry name" value="SIGNAL-REGULATORY PROTEIN BETA"/>
    <property type="match status" value="1"/>
</dbReference>
<dbReference type="InterPro" id="IPR036179">
    <property type="entry name" value="Ig-like_dom_sf"/>
</dbReference>
<accession>A0A8B9P8L6</accession>
<dbReference type="PROSITE" id="PS50835">
    <property type="entry name" value="IG_LIKE"/>
    <property type="match status" value="1"/>
</dbReference>
<evidence type="ECO:0000256" key="1">
    <source>
        <dbReference type="ARBA" id="ARBA00022729"/>
    </source>
</evidence>
<protein>
    <recommendedName>
        <fullName evidence="7">Ig-like domain-containing protein</fullName>
    </recommendedName>
</protein>
<feature type="compositionally biased region" description="Low complexity" evidence="5">
    <location>
        <begin position="318"/>
        <end position="330"/>
    </location>
</feature>
<dbReference type="SMART" id="SM00408">
    <property type="entry name" value="IGc2"/>
    <property type="match status" value="1"/>
</dbReference>
<keyword evidence="6" id="KW-1133">Transmembrane helix</keyword>
<name>A0A8B9P8L6_APTOW</name>
<dbReference type="InterPro" id="IPR013783">
    <property type="entry name" value="Ig-like_fold"/>
</dbReference>
<dbReference type="InterPro" id="IPR003599">
    <property type="entry name" value="Ig_sub"/>
</dbReference>
<dbReference type="InterPro" id="IPR013106">
    <property type="entry name" value="Ig_V-set"/>
</dbReference>
<reference evidence="8" key="2">
    <citation type="submission" date="2025-09" db="UniProtKB">
        <authorList>
            <consortium name="Ensembl"/>
        </authorList>
    </citation>
    <scope>IDENTIFICATION</scope>
</reference>
<feature type="compositionally biased region" description="Low complexity" evidence="5">
    <location>
        <begin position="372"/>
        <end position="385"/>
    </location>
</feature>
<dbReference type="AlphaFoldDB" id="A0A8B9P8L6"/>
<dbReference type="SMART" id="SM00409">
    <property type="entry name" value="IG"/>
    <property type="match status" value="1"/>
</dbReference>
<keyword evidence="9" id="KW-1185">Reference proteome</keyword>
<evidence type="ECO:0000256" key="5">
    <source>
        <dbReference type="SAM" id="MobiDB-lite"/>
    </source>
</evidence>
<evidence type="ECO:0000256" key="6">
    <source>
        <dbReference type="SAM" id="Phobius"/>
    </source>
</evidence>
<feature type="domain" description="Ig-like" evidence="7">
    <location>
        <begin position="170"/>
        <end position="263"/>
    </location>
</feature>
<feature type="transmembrane region" description="Helical" evidence="6">
    <location>
        <begin position="282"/>
        <end position="305"/>
    </location>
</feature>
<keyword evidence="4" id="KW-0393">Immunoglobulin domain</keyword>
<dbReference type="SUPFAM" id="SSF48726">
    <property type="entry name" value="Immunoglobulin"/>
    <property type="match status" value="1"/>
</dbReference>
<evidence type="ECO:0000313" key="8">
    <source>
        <dbReference type="Ensembl" id="ENSAOWP00000003101.1"/>
    </source>
</evidence>
<dbReference type="Ensembl" id="ENSAOWT00000003546.1">
    <property type="protein sequence ID" value="ENSAOWP00000003101.1"/>
    <property type="gene ID" value="ENSAOWG00000002203.1"/>
</dbReference>
<keyword evidence="2" id="KW-1015">Disulfide bond</keyword>
<feature type="region of interest" description="Disordered" evidence="5">
    <location>
        <begin position="53"/>
        <end position="74"/>
    </location>
</feature>
<evidence type="ECO:0000313" key="9">
    <source>
        <dbReference type="Proteomes" id="UP000694424"/>
    </source>
</evidence>
<organism evidence="8 9">
    <name type="scientific">Apteryx owenii</name>
    <name type="common">Little spotted kiwi</name>
    <dbReference type="NCBI Taxonomy" id="8824"/>
    <lineage>
        <taxon>Eukaryota</taxon>
        <taxon>Metazoa</taxon>
        <taxon>Chordata</taxon>
        <taxon>Craniata</taxon>
        <taxon>Vertebrata</taxon>
        <taxon>Euteleostomi</taxon>
        <taxon>Archelosauria</taxon>
        <taxon>Archosauria</taxon>
        <taxon>Dinosauria</taxon>
        <taxon>Saurischia</taxon>
        <taxon>Theropoda</taxon>
        <taxon>Coelurosauria</taxon>
        <taxon>Aves</taxon>
        <taxon>Palaeognathae</taxon>
        <taxon>Apterygiformes</taxon>
        <taxon>Apterygidae</taxon>
        <taxon>Apteryx</taxon>
    </lineage>
</organism>
<proteinExistence type="predicted"/>
<dbReference type="FunFam" id="2.60.40.10:FF:000295">
    <property type="entry name" value="Tyrosine-protein phosphatase non-receptor type substrate 1"/>
    <property type="match status" value="1"/>
</dbReference>
<keyword evidence="1" id="KW-0732">Signal</keyword>
<dbReference type="Pfam" id="PF07686">
    <property type="entry name" value="V-set"/>
    <property type="match status" value="1"/>
</dbReference>
<evidence type="ECO:0000256" key="2">
    <source>
        <dbReference type="ARBA" id="ARBA00023157"/>
    </source>
</evidence>
<keyword evidence="6" id="KW-0472">Membrane</keyword>
<dbReference type="Gene3D" id="2.60.40.10">
    <property type="entry name" value="Immunoglobulins"/>
    <property type="match status" value="1"/>
</dbReference>
<keyword evidence="6" id="KW-0812">Transmembrane</keyword>
<feature type="compositionally biased region" description="Polar residues" evidence="5">
    <location>
        <begin position="337"/>
        <end position="351"/>
    </location>
</feature>
<evidence type="ECO:0000259" key="7">
    <source>
        <dbReference type="PROSITE" id="PS50835"/>
    </source>
</evidence>
<feature type="region of interest" description="Disordered" evidence="5">
    <location>
        <begin position="311"/>
        <end position="396"/>
    </location>
</feature>
<sequence length="396" mass="40683">MACPAASELRLPAAWAPLAAAPPCGPGNLAGGSETCSLPRSARLPGALLRQGHRRRGAEALRCPGRGSEPRAGRWGRAARRLALGGCIAGVNSRRAPGTQPGRHRGRKQPPFPVQLLVFLLLKLELKLSAAPMALRAAAAAPLLLRLLSLCPAPLAGAGAGAGADGSCQPQQLQEKLQVPVGQTFTLCCTVAGDAAAGAVKWLKPSGGRNETIYAQKGSFPRVTRAADGSNTDFTIHISDARPEDAGTYYCVKLQAGSEERVSCSGAGTAVSVHERAPFPGVAVAAATALLSILLLVFLVAFCVYRRKRGGERGAGRGLPRAPLTPPLLRSAGGSTGSPSTRVPDTETSAPPGQRCGGADADLHYADLQHLPAAPRRAPGPGTAGSEYASIRVAAR</sequence>
<dbReference type="InterPro" id="IPR003598">
    <property type="entry name" value="Ig_sub2"/>
</dbReference>
<dbReference type="SMART" id="SM00406">
    <property type="entry name" value="IGv"/>
    <property type="match status" value="1"/>
</dbReference>
<keyword evidence="3" id="KW-0325">Glycoprotein</keyword>